<gene>
    <name evidence="5" type="ORF">BHYOB78_05640</name>
</gene>
<feature type="coiled-coil region" evidence="4">
    <location>
        <begin position="15"/>
        <end position="69"/>
    </location>
</feature>
<dbReference type="SMART" id="SM00028">
    <property type="entry name" value="TPR"/>
    <property type="match status" value="5"/>
</dbReference>
<feature type="repeat" description="TPR" evidence="3">
    <location>
        <begin position="2"/>
        <end position="35"/>
    </location>
</feature>
<dbReference type="AlphaFoldDB" id="A0A3B6VUU0"/>
<keyword evidence="6" id="KW-1185">Reference proteome</keyword>
<protein>
    <submittedName>
        <fullName evidence="5">Uncharacterized protein</fullName>
    </submittedName>
</protein>
<reference evidence="6" key="2">
    <citation type="journal article" date="2017" name="Genome Announc.">
        <title>Correction for Mirajkar et al., Complete Genome Sequence of Brachyspira hyodysenteriae Type Strain B78 (ATCC 27164).</title>
        <authorList>
            <person name="Mirajkar N.S."/>
            <person name="Johnson T.J."/>
            <person name="Gebhart C.J."/>
        </authorList>
    </citation>
    <scope>NUCLEOTIDE SEQUENCE [LARGE SCALE GENOMIC DNA]</scope>
    <source>
        <strain evidence="6">B78</strain>
    </source>
</reference>
<name>A0A3B6VUU0_BRAHO</name>
<dbReference type="InterPro" id="IPR019734">
    <property type="entry name" value="TPR_rpt"/>
</dbReference>
<dbReference type="KEGG" id="bhd:BHYOB78_05640"/>
<organism evidence="5 6">
    <name type="scientific">Brachyspira hyodysenteriae ATCC 27164</name>
    <dbReference type="NCBI Taxonomy" id="1266923"/>
    <lineage>
        <taxon>Bacteria</taxon>
        <taxon>Pseudomonadati</taxon>
        <taxon>Spirochaetota</taxon>
        <taxon>Spirochaetia</taxon>
        <taxon>Brachyspirales</taxon>
        <taxon>Brachyspiraceae</taxon>
        <taxon>Brachyspira</taxon>
    </lineage>
</organism>
<dbReference type="Proteomes" id="UP000092328">
    <property type="component" value="Chromosome"/>
</dbReference>
<evidence type="ECO:0000256" key="2">
    <source>
        <dbReference type="ARBA" id="ARBA00022803"/>
    </source>
</evidence>
<evidence type="ECO:0000256" key="3">
    <source>
        <dbReference type="PROSITE-ProRule" id="PRU00339"/>
    </source>
</evidence>
<dbReference type="Gene3D" id="1.25.40.10">
    <property type="entry name" value="Tetratricopeptide repeat domain"/>
    <property type="match status" value="3"/>
</dbReference>
<dbReference type="Pfam" id="PF13181">
    <property type="entry name" value="TPR_8"/>
    <property type="match status" value="2"/>
</dbReference>
<dbReference type="SUPFAM" id="SSF48452">
    <property type="entry name" value="TPR-like"/>
    <property type="match status" value="1"/>
</dbReference>
<sequence length="568" mass="67658">MGKVYTIRGLDNHYLEKYQEAVKDYDKAIELNRNDYYVIYNKTLSLAQLEEYQKSINILKQIVDKTDDELKVDIYNNIGLYLYYLEDYKESLHYLNKSINLNKKHYLAYFNRGITKAALREYNEAIDDFNIGISINSEDFRAYYYRGILKCQIKNYEDAILDFDKMASLYINIGMHNIVNIIMDFVYNLNSIENIFNKLISCDNIWKNDKIFSILYDNDAIKKNPEMIKYIKTNLLYQYYLLTILSFNNTLLEKYYDDKVNINHYLTLNTLMILLDEKKSDALNSNNMRITNIITANDSKEGKILEEILQINNRYINIENIDNLITFQTSFSRNTDSLTMFRLYGKENDKEFTGASVIIKKDYFNDNKIMSKLIPMDIVNQNPVRRNLYWILYYNEKENILVFNPTDSKYTNVVIDLKEIDTIDNSDYKYSNIVNIIKKIFKNIFETVDFINSNITDWQLKNYIFSYLFENIKYVIKHEAFFEEQELRILIISDIESKNIQMDTKIRKLYVNYLKLFDDKSNYIKEIIVGSKVENVESIIEYIRKLLSSKQNKELHNIPVTFSKAPLR</sequence>
<feature type="repeat" description="TPR" evidence="3">
    <location>
        <begin position="72"/>
        <end position="105"/>
    </location>
</feature>
<evidence type="ECO:0000256" key="1">
    <source>
        <dbReference type="ARBA" id="ARBA00022737"/>
    </source>
</evidence>
<proteinExistence type="predicted"/>
<evidence type="ECO:0000313" key="6">
    <source>
        <dbReference type="Proteomes" id="UP000092328"/>
    </source>
</evidence>
<reference evidence="6" key="1">
    <citation type="journal article" date="2016" name="Genome Announc.">
        <title>Complete Genome Sequence of Brachyspira hyodysenteriae Type Strain B78 (ATCC 27164).</title>
        <authorList>
            <person name="Mirajkar N.S."/>
            <person name="Johnson T.J."/>
            <person name="Gebhart C.J."/>
        </authorList>
    </citation>
    <scope>NUCLEOTIDE SEQUENCE [LARGE SCALE GENOMIC DNA]</scope>
    <source>
        <strain evidence="6">B78</strain>
    </source>
</reference>
<accession>A0A3B6VUU0</accession>
<feature type="repeat" description="TPR" evidence="3">
    <location>
        <begin position="106"/>
        <end position="139"/>
    </location>
</feature>
<keyword evidence="2 3" id="KW-0802">TPR repeat</keyword>
<dbReference type="PANTHER" id="PTHR44858:SF1">
    <property type="entry name" value="UDP-N-ACETYLGLUCOSAMINE--PEPTIDE N-ACETYLGLUCOSAMINYLTRANSFERASE SPINDLY-RELATED"/>
    <property type="match status" value="1"/>
</dbReference>
<dbReference type="PROSITE" id="PS50005">
    <property type="entry name" value="TPR"/>
    <property type="match status" value="3"/>
</dbReference>
<evidence type="ECO:0000313" key="5">
    <source>
        <dbReference type="EMBL" id="ANN64819.1"/>
    </source>
</evidence>
<dbReference type="PANTHER" id="PTHR44858">
    <property type="entry name" value="TETRATRICOPEPTIDE REPEAT PROTEIN 6"/>
    <property type="match status" value="1"/>
</dbReference>
<dbReference type="InterPro" id="IPR050498">
    <property type="entry name" value="Ycf3"/>
</dbReference>
<keyword evidence="4" id="KW-0175">Coiled coil</keyword>
<keyword evidence="1" id="KW-0677">Repeat</keyword>
<dbReference type="InterPro" id="IPR011990">
    <property type="entry name" value="TPR-like_helical_dom_sf"/>
</dbReference>
<evidence type="ECO:0000256" key="4">
    <source>
        <dbReference type="SAM" id="Coils"/>
    </source>
</evidence>
<dbReference type="EMBL" id="CP015910">
    <property type="protein sequence ID" value="ANN64819.1"/>
    <property type="molecule type" value="Genomic_DNA"/>
</dbReference>